<name>A0AA38VDV2_9PEZI</name>
<feature type="compositionally biased region" description="Low complexity" evidence="1">
    <location>
        <begin position="8"/>
        <end position="22"/>
    </location>
</feature>
<sequence>MSSSEGDSPTISSPSLPPTLSLKRNHHSISPPPLKRRRQPTTTTTSSSSAPSSPASSTNAPSRLSTSAAIEAGRVQITDHLSHFTSLLSSHTLIPFPPNLPRLPIPAYASLFTSSSQNPRGAHFVIHQHDHPVAGTHYDLRLQINGTSSASWAIMKGLPGNPNSSRLGRNATETRIHCLWNHLIETGSRETGSLLVWDMGRYEVLPSREEEERARKKGVETESEEESQGQSQSQGQIWMGRQDGPTEQEKFAKAFGERKIRLRLHGARLPRGYTVHMRLSVEDDVEGRAKAARNARFGVRSRRRRRRRRRSGKFEGPETSGSEEEEEEEEEYDDGASTMVGDYESRMGDGEDGLTPMEMEIRELEDVVVRRTNAYPGADNTIGSIHQRRWFLSLDRAGSGFTKQRQGGKITWVRDVDKEREEEDSNRWRFPFYVRGSEHERSVVTGRLGGDILRDEGVTDFVHRKGWRPVLN</sequence>
<reference evidence="3" key="1">
    <citation type="submission" date="2022-07" db="EMBL/GenBank/DDBJ databases">
        <title>Fungi with potential for degradation of polypropylene.</title>
        <authorList>
            <person name="Gostincar C."/>
        </authorList>
    </citation>
    <scope>NUCLEOTIDE SEQUENCE</scope>
    <source>
        <strain evidence="3">EXF-13287</strain>
    </source>
</reference>
<proteinExistence type="predicted"/>
<comment type="caution">
    <text evidence="3">The sequence shown here is derived from an EMBL/GenBank/DDBJ whole genome shotgun (WGS) entry which is preliminary data.</text>
</comment>
<feature type="region of interest" description="Disordered" evidence="1">
    <location>
        <begin position="1"/>
        <end position="65"/>
    </location>
</feature>
<evidence type="ECO:0000313" key="3">
    <source>
        <dbReference type="EMBL" id="KAJ9133103.1"/>
    </source>
</evidence>
<dbReference type="Proteomes" id="UP001174691">
    <property type="component" value="Unassembled WGS sequence"/>
</dbReference>
<dbReference type="InterPro" id="IPR014144">
    <property type="entry name" value="LigD_PE_domain"/>
</dbReference>
<feature type="domain" description="DNA ligase D 3'-phosphoesterase" evidence="2">
    <location>
        <begin position="127"/>
        <end position="275"/>
    </location>
</feature>
<keyword evidence="3" id="KW-0436">Ligase</keyword>
<dbReference type="PANTHER" id="PTHR39465:SF1">
    <property type="entry name" value="DNA LIGASE D 3'-PHOSPHOESTERASE DOMAIN-CONTAINING PROTEIN"/>
    <property type="match status" value="1"/>
</dbReference>
<evidence type="ECO:0000259" key="2">
    <source>
        <dbReference type="Pfam" id="PF13298"/>
    </source>
</evidence>
<dbReference type="GO" id="GO:0016874">
    <property type="term" value="F:ligase activity"/>
    <property type="evidence" value="ECO:0007669"/>
    <property type="project" value="UniProtKB-KW"/>
</dbReference>
<dbReference type="PANTHER" id="PTHR39465">
    <property type="entry name" value="DNA LIGASE D, 3'-PHOSPHOESTERASE DOMAIN"/>
    <property type="match status" value="1"/>
</dbReference>
<feature type="region of interest" description="Disordered" evidence="1">
    <location>
        <begin position="207"/>
        <end position="249"/>
    </location>
</feature>
<evidence type="ECO:0000256" key="1">
    <source>
        <dbReference type="SAM" id="MobiDB-lite"/>
    </source>
</evidence>
<dbReference type="AlphaFoldDB" id="A0AA38VDV2"/>
<feature type="compositionally biased region" description="Basic and acidic residues" evidence="1">
    <location>
        <begin position="207"/>
        <end position="220"/>
    </location>
</feature>
<feature type="compositionally biased region" description="Basic residues" evidence="1">
    <location>
        <begin position="299"/>
        <end position="311"/>
    </location>
</feature>
<feature type="compositionally biased region" description="Acidic residues" evidence="1">
    <location>
        <begin position="321"/>
        <end position="334"/>
    </location>
</feature>
<keyword evidence="4" id="KW-1185">Reference proteome</keyword>
<dbReference type="EMBL" id="JANBVN010000209">
    <property type="protein sequence ID" value="KAJ9133103.1"/>
    <property type="molecule type" value="Genomic_DNA"/>
</dbReference>
<feature type="compositionally biased region" description="Low complexity" evidence="1">
    <location>
        <begin position="40"/>
        <end position="62"/>
    </location>
</feature>
<feature type="region of interest" description="Disordered" evidence="1">
    <location>
        <begin position="288"/>
        <end position="353"/>
    </location>
</feature>
<gene>
    <name evidence="3" type="ORF">NKR19_g9182</name>
</gene>
<accession>A0AA38VDV2</accession>
<organism evidence="3 4">
    <name type="scientific">Coniochaeta hoffmannii</name>
    <dbReference type="NCBI Taxonomy" id="91930"/>
    <lineage>
        <taxon>Eukaryota</taxon>
        <taxon>Fungi</taxon>
        <taxon>Dikarya</taxon>
        <taxon>Ascomycota</taxon>
        <taxon>Pezizomycotina</taxon>
        <taxon>Sordariomycetes</taxon>
        <taxon>Sordariomycetidae</taxon>
        <taxon>Coniochaetales</taxon>
        <taxon>Coniochaetaceae</taxon>
        <taxon>Coniochaeta</taxon>
    </lineage>
</organism>
<dbReference type="Pfam" id="PF13298">
    <property type="entry name" value="LigD_N"/>
    <property type="match status" value="1"/>
</dbReference>
<evidence type="ECO:0000313" key="4">
    <source>
        <dbReference type="Proteomes" id="UP001174691"/>
    </source>
</evidence>
<protein>
    <submittedName>
        <fullName evidence="3">DNA polymerase ligase-domain-containing protein</fullName>
    </submittedName>
</protein>